<dbReference type="Proteomes" id="UP001187531">
    <property type="component" value="Unassembled WGS sequence"/>
</dbReference>
<protein>
    <submittedName>
        <fullName evidence="1">Uncharacterized protein</fullName>
    </submittedName>
</protein>
<name>A0AA88LGD7_ARTSF</name>
<reference evidence="1" key="1">
    <citation type="submission" date="2023-07" db="EMBL/GenBank/DDBJ databases">
        <title>Chromosome-level genome assembly of Artemia franciscana.</title>
        <authorList>
            <person name="Jo E."/>
        </authorList>
    </citation>
    <scope>NUCLEOTIDE SEQUENCE</scope>
    <source>
        <tissue evidence="1">Whole body</tissue>
    </source>
</reference>
<feature type="non-terminal residue" evidence="1">
    <location>
        <position position="55"/>
    </location>
</feature>
<comment type="caution">
    <text evidence="1">The sequence shown here is derived from an EMBL/GenBank/DDBJ whole genome shotgun (WGS) entry which is preliminary data.</text>
</comment>
<proteinExistence type="predicted"/>
<dbReference type="AlphaFoldDB" id="A0AA88LGD7"/>
<keyword evidence="2" id="KW-1185">Reference proteome</keyword>
<accession>A0AA88LGD7</accession>
<evidence type="ECO:0000313" key="2">
    <source>
        <dbReference type="Proteomes" id="UP001187531"/>
    </source>
</evidence>
<evidence type="ECO:0000313" key="1">
    <source>
        <dbReference type="EMBL" id="KAK2720570.1"/>
    </source>
</evidence>
<gene>
    <name evidence="1" type="ORF">QYM36_004448</name>
</gene>
<organism evidence="1 2">
    <name type="scientific">Artemia franciscana</name>
    <name type="common">Brine shrimp</name>
    <name type="synonym">Artemia sanfranciscana</name>
    <dbReference type="NCBI Taxonomy" id="6661"/>
    <lineage>
        <taxon>Eukaryota</taxon>
        <taxon>Metazoa</taxon>
        <taxon>Ecdysozoa</taxon>
        <taxon>Arthropoda</taxon>
        <taxon>Crustacea</taxon>
        <taxon>Branchiopoda</taxon>
        <taxon>Anostraca</taxon>
        <taxon>Artemiidae</taxon>
        <taxon>Artemia</taxon>
    </lineage>
</organism>
<dbReference type="EMBL" id="JAVRJZ010000007">
    <property type="protein sequence ID" value="KAK2720570.1"/>
    <property type="molecule type" value="Genomic_DNA"/>
</dbReference>
<sequence>MADVQPIELWVPKTVGRYFVAKAILSPYGCIEAPGPVFLGLIDIGDLKVFFKFPR</sequence>